<dbReference type="EMBL" id="CM009303">
    <property type="protein sequence ID" value="KAI9381974.1"/>
    <property type="molecule type" value="Genomic_DNA"/>
</dbReference>
<sequence length="115" mass="13123">MVNRSPFNTVYATLLFKKPQLATRRRYAALGWIETLPPTINLKNLILQRIEVKDKLRLVLVGCVLFFGAKIEVVMATSQEICHACNLNITQLYILLKKESNYVSNVCSCFFNLIA</sequence>
<proteinExistence type="predicted"/>
<protein>
    <submittedName>
        <fullName evidence="1">Uncharacterized protein</fullName>
    </submittedName>
</protein>
<gene>
    <name evidence="1" type="ORF">POPTR_014G057850v4</name>
</gene>
<accession>A0ACC0RYC2</accession>
<evidence type="ECO:0000313" key="2">
    <source>
        <dbReference type="Proteomes" id="UP000006729"/>
    </source>
</evidence>
<evidence type="ECO:0000313" key="1">
    <source>
        <dbReference type="EMBL" id="KAI9381974.1"/>
    </source>
</evidence>
<comment type="caution">
    <text evidence="1">The sequence shown here is derived from an EMBL/GenBank/DDBJ whole genome shotgun (WGS) entry which is preliminary data.</text>
</comment>
<organism evidence="1 2">
    <name type="scientific">Populus trichocarpa</name>
    <name type="common">Western balsam poplar</name>
    <name type="synonym">Populus balsamifera subsp. trichocarpa</name>
    <dbReference type="NCBI Taxonomy" id="3694"/>
    <lineage>
        <taxon>Eukaryota</taxon>
        <taxon>Viridiplantae</taxon>
        <taxon>Streptophyta</taxon>
        <taxon>Embryophyta</taxon>
        <taxon>Tracheophyta</taxon>
        <taxon>Spermatophyta</taxon>
        <taxon>Magnoliopsida</taxon>
        <taxon>eudicotyledons</taxon>
        <taxon>Gunneridae</taxon>
        <taxon>Pentapetalae</taxon>
        <taxon>rosids</taxon>
        <taxon>fabids</taxon>
        <taxon>Malpighiales</taxon>
        <taxon>Salicaceae</taxon>
        <taxon>Saliceae</taxon>
        <taxon>Populus</taxon>
    </lineage>
</organism>
<name>A0ACC0RYC2_POPTR</name>
<dbReference type="Proteomes" id="UP000006729">
    <property type="component" value="Chromosome 14"/>
</dbReference>
<reference evidence="1 2" key="1">
    <citation type="journal article" date="2006" name="Science">
        <title>The genome of black cottonwood, Populus trichocarpa (Torr. &amp; Gray).</title>
        <authorList>
            <person name="Tuskan G.A."/>
            <person name="Difazio S."/>
            <person name="Jansson S."/>
            <person name="Bohlmann J."/>
            <person name="Grigoriev I."/>
            <person name="Hellsten U."/>
            <person name="Putnam N."/>
            <person name="Ralph S."/>
            <person name="Rombauts S."/>
            <person name="Salamov A."/>
            <person name="Schein J."/>
            <person name="Sterck L."/>
            <person name="Aerts A."/>
            <person name="Bhalerao R.R."/>
            <person name="Bhalerao R.P."/>
            <person name="Blaudez D."/>
            <person name="Boerjan W."/>
            <person name="Brun A."/>
            <person name="Brunner A."/>
            <person name="Busov V."/>
            <person name="Campbell M."/>
            <person name="Carlson J."/>
            <person name="Chalot M."/>
            <person name="Chapman J."/>
            <person name="Chen G.L."/>
            <person name="Cooper D."/>
            <person name="Coutinho P.M."/>
            <person name="Couturier J."/>
            <person name="Covert S."/>
            <person name="Cronk Q."/>
            <person name="Cunningham R."/>
            <person name="Davis J."/>
            <person name="Degroeve S."/>
            <person name="Dejardin A."/>
            <person name="Depamphilis C."/>
            <person name="Detter J."/>
            <person name="Dirks B."/>
            <person name="Dubchak I."/>
            <person name="Duplessis S."/>
            <person name="Ehlting J."/>
            <person name="Ellis B."/>
            <person name="Gendler K."/>
            <person name="Goodstein D."/>
            <person name="Gribskov M."/>
            <person name="Grimwood J."/>
            <person name="Groover A."/>
            <person name="Gunter L."/>
            <person name="Hamberger B."/>
            <person name="Heinze B."/>
            <person name="Helariutta Y."/>
            <person name="Henrissat B."/>
            <person name="Holligan D."/>
            <person name="Holt R."/>
            <person name="Huang W."/>
            <person name="Islam-Faridi N."/>
            <person name="Jones S."/>
            <person name="Jones-Rhoades M."/>
            <person name="Jorgensen R."/>
            <person name="Joshi C."/>
            <person name="Kangasjarvi J."/>
            <person name="Karlsson J."/>
            <person name="Kelleher C."/>
            <person name="Kirkpatrick R."/>
            <person name="Kirst M."/>
            <person name="Kohler A."/>
            <person name="Kalluri U."/>
            <person name="Larimer F."/>
            <person name="Leebens-Mack J."/>
            <person name="Leple J.C."/>
            <person name="Locascio P."/>
            <person name="Lou Y."/>
            <person name="Lucas S."/>
            <person name="Martin F."/>
            <person name="Montanini B."/>
            <person name="Napoli C."/>
            <person name="Nelson D.R."/>
            <person name="Nelson C."/>
            <person name="Nieminen K."/>
            <person name="Nilsson O."/>
            <person name="Pereda V."/>
            <person name="Peter G."/>
            <person name="Philippe R."/>
            <person name="Pilate G."/>
            <person name="Poliakov A."/>
            <person name="Razumovskaya J."/>
            <person name="Richardson P."/>
            <person name="Rinaldi C."/>
            <person name="Ritland K."/>
            <person name="Rouze P."/>
            <person name="Ryaboy D."/>
            <person name="Schmutz J."/>
            <person name="Schrader J."/>
            <person name="Segerman B."/>
            <person name="Shin H."/>
            <person name="Siddiqui A."/>
            <person name="Sterky F."/>
            <person name="Terry A."/>
            <person name="Tsai C.J."/>
            <person name="Uberbacher E."/>
            <person name="Unneberg P."/>
            <person name="Vahala J."/>
            <person name="Wall K."/>
            <person name="Wessler S."/>
            <person name="Yang G."/>
            <person name="Yin T."/>
            <person name="Douglas C."/>
            <person name="Marra M."/>
            <person name="Sandberg G."/>
            <person name="Van de Peer Y."/>
            <person name="Rokhsar D."/>
        </authorList>
    </citation>
    <scope>NUCLEOTIDE SEQUENCE [LARGE SCALE GENOMIC DNA]</scope>
    <source>
        <strain evidence="2">cv. Nisqually</strain>
    </source>
</reference>
<keyword evidence="2" id="KW-1185">Reference proteome</keyword>